<evidence type="ECO:0008006" key="3">
    <source>
        <dbReference type="Google" id="ProtNLM"/>
    </source>
</evidence>
<sequence length="193" mass="21586">MAVAFVFCCTTLFAQRKKTPQPDSLVAAADARIWPQVLYGSFFGPACGFGLNYDVRFTRRRTGLGARVGIGFAPEYRDSWSDKPSPPRWSGSPEDTGRHYLSVPNRPSIFGGLNYVVGQPNKNCAELGAGMTYLFGDSLWFEEGASDRTLLGWTAAAWRRHFKRHFMMKIGGMLMFSSNRVTPNLDLGFGYCW</sequence>
<dbReference type="Proteomes" id="UP000253410">
    <property type="component" value="Unassembled WGS sequence"/>
</dbReference>
<name>A0A365Y4A0_9BACT</name>
<keyword evidence="2" id="KW-1185">Reference proteome</keyword>
<organism evidence="1 2">
    <name type="scientific">Chitinophaga flava</name>
    <dbReference type="NCBI Taxonomy" id="2259036"/>
    <lineage>
        <taxon>Bacteria</taxon>
        <taxon>Pseudomonadati</taxon>
        <taxon>Bacteroidota</taxon>
        <taxon>Chitinophagia</taxon>
        <taxon>Chitinophagales</taxon>
        <taxon>Chitinophagaceae</taxon>
        <taxon>Chitinophaga</taxon>
    </lineage>
</organism>
<reference evidence="1 2" key="1">
    <citation type="submission" date="2018-05" db="EMBL/GenBank/DDBJ databases">
        <title>Chitinophaga sp. K3CV102501T nov., isolated from isolated from a monsoon evergreen broad-leaved forest soil.</title>
        <authorList>
            <person name="Lv Y."/>
        </authorList>
    </citation>
    <scope>NUCLEOTIDE SEQUENCE [LARGE SCALE GENOMIC DNA]</scope>
    <source>
        <strain evidence="1 2">GDMCC 1.1325</strain>
    </source>
</reference>
<gene>
    <name evidence="1" type="ORF">DF182_11410</name>
</gene>
<comment type="caution">
    <text evidence="1">The sequence shown here is derived from an EMBL/GenBank/DDBJ whole genome shotgun (WGS) entry which is preliminary data.</text>
</comment>
<evidence type="ECO:0000313" key="2">
    <source>
        <dbReference type="Proteomes" id="UP000253410"/>
    </source>
</evidence>
<accession>A0A365Y4A0</accession>
<protein>
    <recommendedName>
        <fullName evidence="3">Outer membrane protein beta-barrel domain-containing protein</fullName>
    </recommendedName>
</protein>
<dbReference type="AlphaFoldDB" id="A0A365Y4A0"/>
<evidence type="ECO:0000313" key="1">
    <source>
        <dbReference type="EMBL" id="RBL93148.1"/>
    </source>
</evidence>
<proteinExistence type="predicted"/>
<dbReference type="EMBL" id="QFFJ01000001">
    <property type="protein sequence ID" value="RBL93148.1"/>
    <property type="molecule type" value="Genomic_DNA"/>
</dbReference>